<feature type="domain" description="Cyclic nucleotide-binding" evidence="4">
    <location>
        <begin position="37"/>
        <end position="102"/>
    </location>
</feature>
<dbReference type="PANTHER" id="PTHR24567:SF28">
    <property type="entry name" value="LISTERIOLYSIN REGULATORY PROTEIN"/>
    <property type="match status" value="1"/>
</dbReference>
<accession>A0A369CJE8</accession>
<dbReference type="InterPro" id="IPR018490">
    <property type="entry name" value="cNMP-bd_dom_sf"/>
</dbReference>
<dbReference type="PRINTS" id="PR00034">
    <property type="entry name" value="HTHCRP"/>
</dbReference>
<dbReference type="SMART" id="SM00419">
    <property type="entry name" value="HTH_CRP"/>
    <property type="match status" value="1"/>
</dbReference>
<dbReference type="InterPro" id="IPR050397">
    <property type="entry name" value="Env_Response_Regulators"/>
</dbReference>
<dbReference type="GO" id="GO:0003677">
    <property type="term" value="F:DNA binding"/>
    <property type="evidence" value="ECO:0007669"/>
    <property type="project" value="UniProtKB-KW"/>
</dbReference>
<feature type="domain" description="HTH crp-type" evidence="5">
    <location>
        <begin position="150"/>
        <end position="220"/>
    </location>
</feature>
<comment type="caution">
    <text evidence="6">The sequence shown here is derived from an EMBL/GenBank/DDBJ whole genome shotgun (WGS) entry which is preliminary data.</text>
</comment>
<dbReference type="AlphaFoldDB" id="A0A369CJE8"/>
<dbReference type="InterPro" id="IPR036390">
    <property type="entry name" value="WH_DNA-bd_sf"/>
</dbReference>
<dbReference type="SMART" id="SM00100">
    <property type="entry name" value="cNMP"/>
    <property type="match status" value="1"/>
</dbReference>
<proteinExistence type="predicted"/>
<evidence type="ECO:0000259" key="4">
    <source>
        <dbReference type="PROSITE" id="PS50042"/>
    </source>
</evidence>
<evidence type="ECO:0000313" key="6">
    <source>
        <dbReference type="EMBL" id="RCX32826.1"/>
    </source>
</evidence>
<keyword evidence="2" id="KW-0238">DNA-binding</keyword>
<name>A0A369CJE8_9GAMM</name>
<gene>
    <name evidence="6" type="ORF">DFQ59_101124</name>
</gene>
<protein>
    <submittedName>
        <fullName evidence="6">Crp/Fnr family transcriptional regulator</fullName>
    </submittedName>
</protein>
<dbReference type="GO" id="GO:0005829">
    <property type="term" value="C:cytosol"/>
    <property type="evidence" value="ECO:0007669"/>
    <property type="project" value="TreeGrafter"/>
</dbReference>
<organism evidence="6 7">
    <name type="scientific">Thioalbus denitrificans</name>
    <dbReference type="NCBI Taxonomy" id="547122"/>
    <lineage>
        <taxon>Bacteria</taxon>
        <taxon>Pseudomonadati</taxon>
        <taxon>Pseudomonadota</taxon>
        <taxon>Gammaproteobacteria</taxon>
        <taxon>Chromatiales</taxon>
        <taxon>Ectothiorhodospiraceae</taxon>
        <taxon>Thioalbus</taxon>
    </lineage>
</organism>
<keyword evidence="1" id="KW-0805">Transcription regulation</keyword>
<dbReference type="InterPro" id="IPR012318">
    <property type="entry name" value="HTH_CRP"/>
</dbReference>
<dbReference type="PANTHER" id="PTHR24567">
    <property type="entry name" value="CRP FAMILY TRANSCRIPTIONAL REGULATORY PROTEIN"/>
    <property type="match status" value="1"/>
</dbReference>
<dbReference type="EMBL" id="QPJY01000001">
    <property type="protein sequence ID" value="RCX32826.1"/>
    <property type="molecule type" value="Genomic_DNA"/>
</dbReference>
<dbReference type="CDD" id="cd00038">
    <property type="entry name" value="CAP_ED"/>
    <property type="match status" value="1"/>
</dbReference>
<evidence type="ECO:0000256" key="3">
    <source>
        <dbReference type="ARBA" id="ARBA00023163"/>
    </source>
</evidence>
<evidence type="ECO:0000256" key="1">
    <source>
        <dbReference type="ARBA" id="ARBA00023015"/>
    </source>
</evidence>
<dbReference type="InterPro" id="IPR014710">
    <property type="entry name" value="RmlC-like_jellyroll"/>
</dbReference>
<keyword evidence="3" id="KW-0804">Transcription</keyword>
<dbReference type="RefSeq" id="WP_170141978.1">
    <property type="nucleotide sequence ID" value="NZ_QPJY01000001.1"/>
</dbReference>
<dbReference type="Pfam" id="PF13545">
    <property type="entry name" value="HTH_Crp_2"/>
    <property type="match status" value="1"/>
</dbReference>
<dbReference type="Proteomes" id="UP000252707">
    <property type="component" value="Unassembled WGS sequence"/>
</dbReference>
<dbReference type="SUPFAM" id="SSF46785">
    <property type="entry name" value="Winged helix' DNA-binding domain"/>
    <property type="match status" value="1"/>
</dbReference>
<sequence>MDCLPTFPVRRACGGLPCGACPLGPLHAGGLEVESRYVPEGLRLYRAGEPGEHFYHLVRGQLKLVCYLPDGQQRIVRLLGPGDLFGLEVLLDTGYRHHAWVVRGALLCRLPAAAVRRAADADPALKWNLLGHWQRALEAADTWLTRFATGTARQRVARMLLWFAERGHGRLEIDFTREEMGAILGLTAETVSRVMAEFQRGGGLRRRGRSGLSCDCRQLARMAGEM</sequence>
<dbReference type="GO" id="GO:0003700">
    <property type="term" value="F:DNA-binding transcription factor activity"/>
    <property type="evidence" value="ECO:0007669"/>
    <property type="project" value="TreeGrafter"/>
</dbReference>
<dbReference type="SUPFAM" id="SSF51206">
    <property type="entry name" value="cAMP-binding domain-like"/>
    <property type="match status" value="1"/>
</dbReference>
<dbReference type="PROSITE" id="PS50042">
    <property type="entry name" value="CNMP_BINDING_3"/>
    <property type="match status" value="1"/>
</dbReference>
<dbReference type="PROSITE" id="PS51063">
    <property type="entry name" value="HTH_CRP_2"/>
    <property type="match status" value="1"/>
</dbReference>
<dbReference type="Gene3D" id="2.60.120.10">
    <property type="entry name" value="Jelly Rolls"/>
    <property type="match status" value="1"/>
</dbReference>
<keyword evidence="7" id="KW-1185">Reference proteome</keyword>
<dbReference type="InterPro" id="IPR000595">
    <property type="entry name" value="cNMP-bd_dom"/>
</dbReference>
<dbReference type="Pfam" id="PF00027">
    <property type="entry name" value="cNMP_binding"/>
    <property type="match status" value="1"/>
</dbReference>
<evidence type="ECO:0000313" key="7">
    <source>
        <dbReference type="Proteomes" id="UP000252707"/>
    </source>
</evidence>
<reference evidence="6 7" key="1">
    <citation type="submission" date="2018-07" db="EMBL/GenBank/DDBJ databases">
        <title>Genomic Encyclopedia of Type Strains, Phase IV (KMG-IV): sequencing the most valuable type-strain genomes for metagenomic binning, comparative biology and taxonomic classification.</title>
        <authorList>
            <person name="Goeker M."/>
        </authorList>
    </citation>
    <scope>NUCLEOTIDE SEQUENCE [LARGE SCALE GENOMIC DNA]</scope>
    <source>
        <strain evidence="6 7">DSM 26407</strain>
    </source>
</reference>
<evidence type="ECO:0000256" key="2">
    <source>
        <dbReference type="ARBA" id="ARBA00023125"/>
    </source>
</evidence>
<evidence type="ECO:0000259" key="5">
    <source>
        <dbReference type="PROSITE" id="PS51063"/>
    </source>
</evidence>